<accession>A0A6M4IRH1</accession>
<feature type="signal peptide" evidence="1">
    <location>
        <begin position="1"/>
        <end position="19"/>
    </location>
</feature>
<dbReference type="EMBL" id="CP053085">
    <property type="protein sequence ID" value="QJR36725.1"/>
    <property type="molecule type" value="Genomic_DNA"/>
</dbReference>
<organism evidence="2 3">
    <name type="scientific">Gemmatimonas groenlandica</name>
    <dbReference type="NCBI Taxonomy" id="2732249"/>
    <lineage>
        <taxon>Bacteria</taxon>
        <taxon>Pseudomonadati</taxon>
        <taxon>Gemmatimonadota</taxon>
        <taxon>Gemmatimonadia</taxon>
        <taxon>Gemmatimonadales</taxon>
        <taxon>Gemmatimonadaceae</taxon>
        <taxon>Gemmatimonas</taxon>
    </lineage>
</organism>
<dbReference type="RefSeq" id="WP_171226159.1">
    <property type="nucleotide sequence ID" value="NZ_CP053085.1"/>
</dbReference>
<dbReference type="KEGG" id="ggr:HKW67_14990"/>
<dbReference type="Proteomes" id="UP000500938">
    <property type="component" value="Chromosome"/>
</dbReference>
<keyword evidence="1" id="KW-0732">Signal</keyword>
<evidence type="ECO:0000313" key="3">
    <source>
        <dbReference type="Proteomes" id="UP000500938"/>
    </source>
</evidence>
<feature type="chain" id="PRO_5026863179" evidence="1">
    <location>
        <begin position="20"/>
        <end position="141"/>
    </location>
</feature>
<protein>
    <submittedName>
        <fullName evidence="2">Uncharacterized protein</fullName>
    </submittedName>
</protein>
<proteinExistence type="predicted"/>
<evidence type="ECO:0000256" key="1">
    <source>
        <dbReference type="SAM" id="SignalP"/>
    </source>
</evidence>
<gene>
    <name evidence="2" type="ORF">HKW67_14990</name>
</gene>
<reference evidence="2 3" key="1">
    <citation type="submission" date="2020-05" db="EMBL/GenBank/DDBJ databases">
        <title>Complete genome sequence of Gemmatimonas greenlandica TET16.</title>
        <authorList>
            <person name="Zeng Y."/>
        </authorList>
    </citation>
    <scope>NUCLEOTIDE SEQUENCE [LARGE SCALE GENOMIC DNA]</scope>
    <source>
        <strain evidence="2 3">TET16</strain>
    </source>
</reference>
<dbReference type="AlphaFoldDB" id="A0A6M4IRH1"/>
<evidence type="ECO:0000313" key="2">
    <source>
        <dbReference type="EMBL" id="QJR36725.1"/>
    </source>
</evidence>
<name>A0A6M4IRH1_9BACT</name>
<sequence>MWSSALFLSVATLSVGLLATSAQSGKWFATVNQLRNGGSADVTIEPRNDKQSRAKITFRNGSRDMRIAWDVVAGNCNDQGAPIAPQAAFTQAQTQMDGGGSVTAVIPKLESGKRYYIRVFDPQVAPNDQNVWGCANISEKP</sequence>
<keyword evidence="3" id="KW-1185">Reference proteome</keyword>